<sequence>MQTLLLYVAVALSVAFGAKKTSPAAVCLSAEEYKIYEQLNAYRKQYKLPRIPLSASMTVVAQAHAKDLEINQPVKGNCNLHSWSDQGTWTPCCYTDDHAQAECMWKKPKELSSYPGEGFEISYWQSNGANANEAIAGWKRSAGHNNMMINRSMWKKLTWNACGVGLYGNYAVVWFGREKDPAGEAKKCQ</sequence>
<dbReference type="eggNOG" id="COG2340">
    <property type="taxonomic scope" value="Bacteria"/>
</dbReference>
<feature type="domain" description="SCP" evidence="1">
    <location>
        <begin position="37"/>
        <end position="171"/>
    </location>
</feature>
<dbReference type="HOGENOM" id="CLU_108039_0_0_10"/>
<dbReference type="Pfam" id="PF00188">
    <property type="entry name" value="CAP"/>
    <property type="match status" value="1"/>
</dbReference>
<keyword evidence="3" id="KW-1185">Reference proteome</keyword>
<evidence type="ECO:0000313" key="2">
    <source>
        <dbReference type="EMBL" id="AEE51146.1"/>
    </source>
</evidence>
<dbReference type="RefSeq" id="WP_013765687.1">
    <property type="nucleotide sequence ID" value="NC_015510.1"/>
</dbReference>
<dbReference type="AlphaFoldDB" id="F4KT89"/>
<dbReference type="EMBL" id="CP002691">
    <property type="protein sequence ID" value="AEE51146.1"/>
    <property type="molecule type" value="Genomic_DNA"/>
</dbReference>
<evidence type="ECO:0000313" key="3">
    <source>
        <dbReference type="Proteomes" id="UP000008461"/>
    </source>
</evidence>
<gene>
    <name evidence="2" type="ordered locus">Halhy_3287</name>
</gene>
<accession>F4KT89</accession>
<proteinExistence type="predicted"/>
<dbReference type="InterPro" id="IPR014044">
    <property type="entry name" value="CAP_dom"/>
</dbReference>
<dbReference type="STRING" id="760192.Halhy_3287"/>
<protein>
    <submittedName>
        <fullName evidence="2">S-layer domain-containing protein</fullName>
    </submittedName>
</protein>
<dbReference type="InterPro" id="IPR035940">
    <property type="entry name" value="CAP_sf"/>
</dbReference>
<dbReference type="SUPFAM" id="SSF55797">
    <property type="entry name" value="PR-1-like"/>
    <property type="match status" value="1"/>
</dbReference>
<name>F4KT89_HALH1</name>
<evidence type="ECO:0000259" key="1">
    <source>
        <dbReference type="Pfam" id="PF00188"/>
    </source>
</evidence>
<reference evidence="2 3" key="1">
    <citation type="journal article" date="2011" name="Stand. Genomic Sci.">
        <title>Complete genome sequence of Haliscomenobacter hydrossis type strain (O).</title>
        <authorList>
            <consortium name="US DOE Joint Genome Institute (JGI-PGF)"/>
            <person name="Daligault H."/>
            <person name="Lapidus A."/>
            <person name="Zeytun A."/>
            <person name="Nolan M."/>
            <person name="Lucas S."/>
            <person name="Del Rio T.G."/>
            <person name="Tice H."/>
            <person name="Cheng J.F."/>
            <person name="Tapia R."/>
            <person name="Han C."/>
            <person name="Goodwin L."/>
            <person name="Pitluck S."/>
            <person name="Liolios K."/>
            <person name="Pagani I."/>
            <person name="Ivanova N."/>
            <person name="Huntemann M."/>
            <person name="Mavromatis K."/>
            <person name="Mikhailova N."/>
            <person name="Pati A."/>
            <person name="Chen A."/>
            <person name="Palaniappan K."/>
            <person name="Land M."/>
            <person name="Hauser L."/>
            <person name="Brambilla E.M."/>
            <person name="Rohde M."/>
            <person name="Verbarg S."/>
            <person name="Goker M."/>
            <person name="Bristow J."/>
            <person name="Eisen J.A."/>
            <person name="Markowitz V."/>
            <person name="Hugenholtz P."/>
            <person name="Kyrpides N.C."/>
            <person name="Klenk H.P."/>
            <person name="Woyke T."/>
        </authorList>
    </citation>
    <scope>NUCLEOTIDE SEQUENCE [LARGE SCALE GENOMIC DNA]</scope>
    <source>
        <strain evidence="3">ATCC 27775 / DSM 1100 / LMG 10767 / O</strain>
    </source>
</reference>
<dbReference type="OrthoDB" id="2064683at2"/>
<reference key="2">
    <citation type="submission" date="2011-04" db="EMBL/GenBank/DDBJ databases">
        <title>Complete sequence of chromosome of Haliscomenobacter hydrossis DSM 1100.</title>
        <authorList>
            <consortium name="US DOE Joint Genome Institute (JGI-PGF)"/>
            <person name="Lucas S."/>
            <person name="Han J."/>
            <person name="Lapidus A."/>
            <person name="Bruce D."/>
            <person name="Goodwin L."/>
            <person name="Pitluck S."/>
            <person name="Peters L."/>
            <person name="Kyrpides N."/>
            <person name="Mavromatis K."/>
            <person name="Ivanova N."/>
            <person name="Ovchinnikova G."/>
            <person name="Pagani I."/>
            <person name="Daligault H."/>
            <person name="Detter J.C."/>
            <person name="Han C."/>
            <person name="Land M."/>
            <person name="Hauser L."/>
            <person name="Markowitz V."/>
            <person name="Cheng J.-F."/>
            <person name="Hugenholtz P."/>
            <person name="Woyke T."/>
            <person name="Wu D."/>
            <person name="Verbarg S."/>
            <person name="Frueling A."/>
            <person name="Brambilla E."/>
            <person name="Klenk H.-P."/>
            <person name="Eisen J.A."/>
        </authorList>
    </citation>
    <scope>NUCLEOTIDE SEQUENCE</scope>
    <source>
        <strain>DSM 1100</strain>
    </source>
</reference>
<dbReference type="Gene3D" id="3.40.33.10">
    <property type="entry name" value="CAP"/>
    <property type="match status" value="1"/>
</dbReference>
<dbReference type="Proteomes" id="UP000008461">
    <property type="component" value="Chromosome"/>
</dbReference>
<dbReference type="CDD" id="cd05379">
    <property type="entry name" value="CAP_bacterial"/>
    <property type="match status" value="1"/>
</dbReference>
<organism evidence="2 3">
    <name type="scientific">Haliscomenobacter hydrossis (strain ATCC 27775 / DSM 1100 / LMG 10767 / O)</name>
    <dbReference type="NCBI Taxonomy" id="760192"/>
    <lineage>
        <taxon>Bacteria</taxon>
        <taxon>Pseudomonadati</taxon>
        <taxon>Bacteroidota</taxon>
        <taxon>Saprospiria</taxon>
        <taxon>Saprospirales</taxon>
        <taxon>Haliscomenobacteraceae</taxon>
        <taxon>Haliscomenobacter</taxon>
    </lineage>
</organism>
<dbReference type="KEGG" id="hhy:Halhy_3287"/>